<dbReference type="AlphaFoldDB" id="A0AAD1HWP8"/>
<reference evidence="1 2" key="1">
    <citation type="journal article" date="2019" name="Emerg. Microbes Infect.">
        <title>Comprehensive subspecies identification of 175 nontuberculous mycobacteria species based on 7547 genomic profiles.</title>
        <authorList>
            <person name="Matsumoto Y."/>
            <person name="Kinjo T."/>
            <person name="Motooka D."/>
            <person name="Nabeya D."/>
            <person name="Jung N."/>
            <person name="Uechi K."/>
            <person name="Horii T."/>
            <person name="Iida T."/>
            <person name="Fujita J."/>
            <person name="Nakamura S."/>
        </authorList>
    </citation>
    <scope>NUCLEOTIDE SEQUENCE [LARGE SCALE GENOMIC DNA]</scope>
    <source>
        <strain evidence="1 2">JCM 12143</strain>
    </source>
</reference>
<protein>
    <recommendedName>
        <fullName evidence="3">Phosphodiesterase</fullName>
    </recommendedName>
</protein>
<evidence type="ECO:0000313" key="2">
    <source>
        <dbReference type="Proteomes" id="UP000467636"/>
    </source>
</evidence>
<dbReference type="RefSeq" id="WP_085260446.1">
    <property type="nucleotide sequence ID" value="NZ_AP022564.1"/>
</dbReference>
<evidence type="ECO:0000313" key="1">
    <source>
        <dbReference type="EMBL" id="BBX22220.1"/>
    </source>
</evidence>
<keyword evidence="2" id="KW-1185">Reference proteome</keyword>
<proteinExistence type="predicted"/>
<evidence type="ECO:0008006" key="3">
    <source>
        <dbReference type="Google" id="ProtNLM"/>
    </source>
</evidence>
<gene>
    <name evidence="1" type="ORF">MTER_16310</name>
</gene>
<dbReference type="GO" id="GO:0020037">
    <property type="term" value="F:heme binding"/>
    <property type="evidence" value="ECO:0007669"/>
    <property type="project" value="InterPro"/>
</dbReference>
<sequence>MDPAAQLFRWGAAALHRRFFHPAGVLASGFLERVAPADEGLPVGSAEVVARISKGAGTPGALPDAIGLALRVPAPRHEDGSWDILLVSAGSGALGRAVGLRPVASWAGLTMTTLMPLDYQGGLWWLRARLTTPIPGYGLTLGSIRNRIDRDEVCFELDQAHGTAGFRPLAHLVLTGLDHGLDVAFDPVVNTPPGVQLRPRWLAGLRARAYRGSRDGWGAPAATRPEAGPREA</sequence>
<organism evidence="1 2">
    <name type="scientific">Mycolicibacter terrae</name>
    <dbReference type="NCBI Taxonomy" id="1788"/>
    <lineage>
        <taxon>Bacteria</taxon>
        <taxon>Bacillati</taxon>
        <taxon>Actinomycetota</taxon>
        <taxon>Actinomycetes</taxon>
        <taxon>Mycobacteriales</taxon>
        <taxon>Mycobacteriaceae</taxon>
        <taxon>Mycolicibacter</taxon>
    </lineage>
</organism>
<name>A0AAD1HWP8_9MYCO</name>
<dbReference type="SUPFAM" id="SSF56634">
    <property type="entry name" value="Heme-dependent catalase-like"/>
    <property type="match status" value="1"/>
</dbReference>
<accession>A0AAD1HWP8</accession>
<dbReference type="InterPro" id="IPR020835">
    <property type="entry name" value="Catalase_sf"/>
</dbReference>
<dbReference type="Proteomes" id="UP000467636">
    <property type="component" value="Chromosome"/>
</dbReference>
<dbReference type="EMBL" id="AP022564">
    <property type="protein sequence ID" value="BBX22220.1"/>
    <property type="molecule type" value="Genomic_DNA"/>
</dbReference>